<organism evidence="2 3">
    <name type="scientific">Acaulospora morrowiae</name>
    <dbReference type="NCBI Taxonomy" id="94023"/>
    <lineage>
        <taxon>Eukaryota</taxon>
        <taxon>Fungi</taxon>
        <taxon>Fungi incertae sedis</taxon>
        <taxon>Mucoromycota</taxon>
        <taxon>Glomeromycotina</taxon>
        <taxon>Glomeromycetes</taxon>
        <taxon>Diversisporales</taxon>
        <taxon>Acaulosporaceae</taxon>
        <taxon>Acaulospora</taxon>
    </lineage>
</organism>
<evidence type="ECO:0000256" key="1">
    <source>
        <dbReference type="SAM" id="MobiDB-lite"/>
    </source>
</evidence>
<evidence type="ECO:0000313" key="2">
    <source>
        <dbReference type="EMBL" id="CAG8629237.1"/>
    </source>
</evidence>
<keyword evidence="3" id="KW-1185">Reference proteome</keyword>
<feature type="region of interest" description="Disordered" evidence="1">
    <location>
        <begin position="490"/>
        <end position="546"/>
    </location>
</feature>
<feature type="region of interest" description="Disordered" evidence="1">
    <location>
        <begin position="379"/>
        <end position="413"/>
    </location>
</feature>
<reference evidence="2" key="1">
    <citation type="submission" date="2021-06" db="EMBL/GenBank/DDBJ databases">
        <authorList>
            <person name="Kallberg Y."/>
            <person name="Tangrot J."/>
            <person name="Rosling A."/>
        </authorList>
    </citation>
    <scope>NUCLEOTIDE SEQUENCE</scope>
    <source>
        <strain evidence="2">CL551</strain>
    </source>
</reference>
<comment type="caution">
    <text evidence="2">The sequence shown here is derived from an EMBL/GenBank/DDBJ whole genome shotgun (WGS) entry which is preliminary data.</text>
</comment>
<dbReference type="EMBL" id="CAJVPV010008320">
    <property type="protein sequence ID" value="CAG8629237.1"/>
    <property type="molecule type" value="Genomic_DNA"/>
</dbReference>
<feature type="compositionally biased region" description="Low complexity" evidence="1">
    <location>
        <begin position="515"/>
        <end position="528"/>
    </location>
</feature>
<feature type="compositionally biased region" description="Polar residues" evidence="1">
    <location>
        <begin position="182"/>
        <end position="193"/>
    </location>
</feature>
<feature type="region of interest" description="Disordered" evidence="1">
    <location>
        <begin position="1"/>
        <end position="29"/>
    </location>
</feature>
<dbReference type="AlphaFoldDB" id="A0A9N9DBM4"/>
<evidence type="ECO:0000313" key="3">
    <source>
        <dbReference type="Proteomes" id="UP000789342"/>
    </source>
</evidence>
<gene>
    <name evidence="2" type="ORF">AMORRO_LOCUS9011</name>
</gene>
<protein>
    <submittedName>
        <fullName evidence="2">2820_t:CDS:1</fullName>
    </submittedName>
</protein>
<feature type="region of interest" description="Disordered" evidence="1">
    <location>
        <begin position="178"/>
        <end position="199"/>
    </location>
</feature>
<feature type="compositionally biased region" description="Polar residues" evidence="1">
    <location>
        <begin position="300"/>
        <end position="349"/>
    </location>
</feature>
<dbReference type="Proteomes" id="UP000789342">
    <property type="component" value="Unassembled WGS sequence"/>
</dbReference>
<accession>A0A9N9DBM4</accession>
<feature type="region of interest" description="Disordered" evidence="1">
    <location>
        <begin position="282"/>
        <end position="349"/>
    </location>
</feature>
<proteinExistence type="predicted"/>
<sequence>MLTLPRQALRHSRASVVPEPSPVNKSSIEKNEAKQIDSLAARRYCTYDLNWKDYGERGMDDKKGAPDMNIPKNPAPNAHVPLPQIHLTPQKLSNERRTEKFAQPFGGITVTVMQKVEINSNDCSRIPRPVSVIMQRKDHPVQRWPRLLSSQIRNDNKSDLMQKVGSLDTSDRFNAPKIMVNAPTSNPGNSNDPTDMEDEDAFSTVRPVTPPKLIHATLVPLEQFRKIKFTEEIANNTELVLDGKRERSLFDKRAPFEHGVSVRFEQDEPKSIINSVTLNNRVSPRRKLSRANSKRKRTMLSPSVNQSVPKSSTGPKLNVHNNNQDLHSLKSSSRANSGKESSSSVKRPSQIFRQQLLEQSLSMSLAALGSNNLTTSIKSVQDVPKSANRQLTRVNSKRKRSSISPPGAKRTSQMFRQRLLEQSLSMSFADPRSTNLPQSKLPTRRLPRKIRDREITTEKTNKGYSPALEEPKVNVLLMPKILDTEELSKKVKQEMQKQARLQPPQPPPRQMTHNSLSPSSTPTLPRSRCNTPSEMKVPGSLPLRSVTPISPRSVSIERPPFQTHLSRHSIMKVPFPMALRVSPMF</sequence>
<dbReference type="OrthoDB" id="2395311at2759"/>
<feature type="compositionally biased region" description="Basic residues" evidence="1">
    <location>
        <begin position="283"/>
        <end position="298"/>
    </location>
</feature>
<name>A0A9N9DBM4_9GLOM</name>